<comment type="caution">
    <text evidence="2">The sequence shown here is derived from an EMBL/GenBank/DDBJ whole genome shotgun (WGS) entry which is preliminary data.</text>
</comment>
<proteinExistence type="predicted"/>
<dbReference type="EMBL" id="BMXF01000001">
    <property type="protein sequence ID" value="GHB64727.1"/>
    <property type="molecule type" value="Genomic_DNA"/>
</dbReference>
<evidence type="ECO:0000313" key="3">
    <source>
        <dbReference type="Proteomes" id="UP000598271"/>
    </source>
</evidence>
<keyword evidence="1" id="KW-0812">Transmembrane</keyword>
<evidence type="ECO:0000256" key="1">
    <source>
        <dbReference type="SAM" id="Phobius"/>
    </source>
</evidence>
<evidence type="ECO:0000313" key="2">
    <source>
        <dbReference type="EMBL" id="GHB64727.1"/>
    </source>
</evidence>
<reference evidence="2 3" key="1">
    <citation type="journal article" date="2014" name="Int. J. Syst. Evol. Microbiol.">
        <title>Complete genome sequence of Corynebacterium casei LMG S-19264T (=DSM 44701T), isolated from a smear-ripened cheese.</title>
        <authorList>
            <consortium name="US DOE Joint Genome Institute (JGI-PGF)"/>
            <person name="Walter F."/>
            <person name="Albersmeier A."/>
            <person name="Kalinowski J."/>
            <person name="Ruckert C."/>
        </authorList>
    </citation>
    <scope>NUCLEOTIDE SEQUENCE [LARGE SCALE GENOMIC DNA]</scope>
    <source>
        <strain evidence="2 3">KCTC 12866</strain>
    </source>
</reference>
<accession>A0A8J3D1N1</accession>
<name>A0A8J3D1N1_9BACT</name>
<organism evidence="2 3">
    <name type="scientific">Persicitalea jodogahamensis</name>
    <dbReference type="NCBI Taxonomy" id="402147"/>
    <lineage>
        <taxon>Bacteria</taxon>
        <taxon>Pseudomonadati</taxon>
        <taxon>Bacteroidota</taxon>
        <taxon>Cytophagia</taxon>
        <taxon>Cytophagales</taxon>
        <taxon>Spirosomataceae</taxon>
        <taxon>Persicitalea</taxon>
    </lineage>
</organism>
<keyword evidence="3" id="KW-1185">Reference proteome</keyword>
<dbReference type="Proteomes" id="UP000598271">
    <property type="component" value="Unassembled WGS sequence"/>
</dbReference>
<feature type="transmembrane region" description="Helical" evidence="1">
    <location>
        <begin position="32"/>
        <end position="54"/>
    </location>
</feature>
<keyword evidence="1" id="KW-0472">Membrane</keyword>
<sequence length="59" mass="6890">MENKKVRAFPFLLIIIVIGVALFKLFDFETLTFAKPALAIVYSITFLLSIYFLVRHLRK</sequence>
<feature type="transmembrane region" description="Helical" evidence="1">
    <location>
        <begin position="7"/>
        <end position="26"/>
    </location>
</feature>
<dbReference type="AlphaFoldDB" id="A0A8J3D1N1"/>
<protein>
    <submittedName>
        <fullName evidence="2">Uncharacterized protein</fullName>
    </submittedName>
</protein>
<keyword evidence="1" id="KW-1133">Transmembrane helix</keyword>
<gene>
    <name evidence="2" type="ORF">GCM10007390_18390</name>
</gene>